<feature type="transmembrane region" description="Helical" evidence="1">
    <location>
        <begin position="390"/>
        <end position="415"/>
    </location>
</feature>
<dbReference type="AlphaFoldDB" id="A0A3N4GYQ4"/>
<sequence>MGRSYSEDMQTWMQQARARRGKAIWNDAFLKEEAPFKIGIDSNLSSGDVSLPTNERLSREATDDLHYARFVSHSMKIYPEGVITYSICYRLVHKVSTSIDAENSQPPLSTPRAIAILDGLEDVSWLSFKQLVQDWLRGNTVAEGLCKAFSVESEFDCTELQMNDFKRRSRTHKLLVLEAVLRPAIDGEHSDSGFDGWCRVSPEDALLDPSVAGLLNTATWYKEYRPKYLIGLAEKNIGYRIDEIYLTDRKASLVSNAGFWHQDNPLQEYRKDICIVIEYWLAKLVQAHALLRFLQEHRTIREISNVTPSEALDPVVVSKRAVARLRESLDPSRLIDHGFTTAFMMRMRTEMELDTLLRFIDERVDDAATNIALRSAVTAEGVVAQKSLKIGYWTLVFTIIVLIVTLIGVAVNPFVT</sequence>
<proteinExistence type="predicted"/>
<dbReference type="Proteomes" id="UP000267536">
    <property type="component" value="Unassembled WGS sequence"/>
</dbReference>
<keyword evidence="1" id="KW-0812">Transmembrane</keyword>
<protein>
    <submittedName>
        <fullName evidence="2">Uncharacterized protein</fullName>
    </submittedName>
</protein>
<accession>A0A3N4GYQ4</accession>
<evidence type="ECO:0000256" key="1">
    <source>
        <dbReference type="SAM" id="Phobius"/>
    </source>
</evidence>
<name>A0A3N4GYQ4_9ACTN</name>
<gene>
    <name evidence="2" type="ORF">EF294_03660</name>
</gene>
<keyword evidence="3" id="KW-1185">Reference proteome</keyword>
<keyword evidence="1" id="KW-1133">Transmembrane helix</keyword>
<evidence type="ECO:0000313" key="3">
    <source>
        <dbReference type="Proteomes" id="UP000267536"/>
    </source>
</evidence>
<keyword evidence="1" id="KW-0472">Membrane</keyword>
<organism evidence="2 3">
    <name type="scientific">Gordonia oryzae</name>
    <dbReference type="NCBI Taxonomy" id="2487349"/>
    <lineage>
        <taxon>Bacteria</taxon>
        <taxon>Bacillati</taxon>
        <taxon>Actinomycetota</taxon>
        <taxon>Actinomycetes</taxon>
        <taxon>Mycobacteriales</taxon>
        <taxon>Gordoniaceae</taxon>
        <taxon>Gordonia</taxon>
    </lineage>
</organism>
<dbReference type="EMBL" id="RKMH01000002">
    <property type="protein sequence ID" value="RPA65846.1"/>
    <property type="molecule type" value="Genomic_DNA"/>
</dbReference>
<evidence type="ECO:0000313" key="2">
    <source>
        <dbReference type="EMBL" id="RPA65846.1"/>
    </source>
</evidence>
<comment type="caution">
    <text evidence="2">The sequence shown here is derived from an EMBL/GenBank/DDBJ whole genome shotgun (WGS) entry which is preliminary data.</text>
</comment>
<reference evidence="2 3" key="1">
    <citation type="submission" date="2018-11" db="EMBL/GenBank/DDBJ databases">
        <title>Draft genome sequence of Gordonia sp. RS15-1S isolated from rice stems.</title>
        <authorList>
            <person name="Muangham S."/>
        </authorList>
    </citation>
    <scope>NUCLEOTIDE SEQUENCE [LARGE SCALE GENOMIC DNA]</scope>
    <source>
        <strain evidence="2 3">RS15-1S</strain>
    </source>
</reference>